<organism evidence="6 7">
    <name type="scientific">Paenibacillus baekrokdamisoli</name>
    <dbReference type="NCBI Taxonomy" id="1712516"/>
    <lineage>
        <taxon>Bacteria</taxon>
        <taxon>Bacillati</taxon>
        <taxon>Bacillota</taxon>
        <taxon>Bacilli</taxon>
        <taxon>Bacillales</taxon>
        <taxon>Paenibacillaceae</taxon>
        <taxon>Paenibacillus</taxon>
    </lineage>
</organism>
<dbReference type="RefSeq" id="WP_125660830.1">
    <property type="nucleotide sequence ID" value="NZ_AP019308.1"/>
</dbReference>
<keyword evidence="2" id="KW-0645">Protease</keyword>
<sequence>MKKNNLPIKFFQKRNEVDERYTEGGGSDIPPKWVLQGEELKAHSNELIQNFKIAESQLEGKLNKYKNVPTVIKAKVNTDALAKSHRSEITQLFTGKKIEKTIGLNEEYDLLIRVDSVTDLKEISKKLDSFKKNAKAVSAVENIEAFKPKIKEPENFPKKDGRLILKVKLFNYNDTHINKITESIFLELLSSNEHLQLKKIVNYSQTLKIYEVTTDSALSIDTISDFNAIQSIEPMPMYEVTEDSFFSDLDIEFPEPNKDSDYPIVGILDSGIAPIFELRSWIKGSHSSVPANLINRGHGTFVGGIVAFSDLLEGQVFTGLDGCYLYEAIVIPDKTKDSISEADLIANIREVIEKNKNVIKIWNMSLGTNEEVSDFSDFGIGLDSIQDDNEVLIIKSAGNCNNFEIGKPVSKIARGAESIRAITVGSIAHSQNAGDLVKLNHPSPFSRVGPGPSFIIKPELVHYGGNSGVKNGKAVPNGVQSFGPDGTCRKAVGTSFSTPRVSAIIANLNHKLREDFDPVLLKALILHTAKYPEGIEMEINDKVNQMGFGLPTLADDILYNDPSEITLILREGLNKGEFIEILDFPYPESLIDDQGYFTGQIILTVVNSPIVDGEQGPEYCQSNIDVKFGTYDQKTFRDTTKPIIKNEIGREGGQNLLNSSIFSKKKPIEQLKTFSNSEKMLLQYGNKFYPNKKYAIDLSELTSKNKEKYVQSPKKWYLKIEGLYRDAIEKKAEATRIDLNQEFCMILTIRDPLKKALVYEEVSALLDNGNFIHRDIKLRQAIDARVEVEV</sequence>
<evidence type="ECO:0000256" key="1">
    <source>
        <dbReference type="ARBA" id="ARBA00011073"/>
    </source>
</evidence>
<dbReference type="CDD" id="cd04847">
    <property type="entry name" value="Peptidases_S8_Subtilisin_like_2"/>
    <property type="match status" value="1"/>
</dbReference>
<dbReference type="Pfam" id="PF00082">
    <property type="entry name" value="Peptidase_S8"/>
    <property type="match status" value="1"/>
</dbReference>
<evidence type="ECO:0000313" key="7">
    <source>
        <dbReference type="Proteomes" id="UP000275368"/>
    </source>
</evidence>
<name>A0A3G9JC94_9BACL</name>
<evidence type="ECO:0000256" key="3">
    <source>
        <dbReference type="ARBA" id="ARBA00022801"/>
    </source>
</evidence>
<protein>
    <recommendedName>
        <fullName evidence="5">Peptidase S8/S53 domain-containing protein</fullName>
    </recommendedName>
</protein>
<dbReference type="Gene3D" id="3.40.50.200">
    <property type="entry name" value="Peptidase S8/S53 domain"/>
    <property type="match status" value="1"/>
</dbReference>
<evidence type="ECO:0000256" key="4">
    <source>
        <dbReference type="ARBA" id="ARBA00022825"/>
    </source>
</evidence>
<evidence type="ECO:0000313" key="6">
    <source>
        <dbReference type="EMBL" id="BBH22543.1"/>
    </source>
</evidence>
<dbReference type="EMBL" id="AP019308">
    <property type="protein sequence ID" value="BBH22543.1"/>
    <property type="molecule type" value="Genomic_DNA"/>
</dbReference>
<dbReference type="OrthoDB" id="9759014at2"/>
<dbReference type="InterPro" id="IPR000209">
    <property type="entry name" value="Peptidase_S8/S53_dom"/>
</dbReference>
<dbReference type="InterPro" id="IPR034074">
    <property type="entry name" value="Y4bN_pept_dom"/>
</dbReference>
<dbReference type="GO" id="GO:0006508">
    <property type="term" value="P:proteolysis"/>
    <property type="evidence" value="ECO:0007669"/>
    <property type="project" value="UniProtKB-KW"/>
</dbReference>
<reference evidence="6 7" key="1">
    <citation type="submission" date="2018-11" db="EMBL/GenBank/DDBJ databases">
        <title>Complete genome sequence of Paenibacillus baekrokdamisoli strain KCTC 33723.</title>
        <authorList>
            <person name="Kang S.W."/>
            <person name="Lee K.C."/>
            <person name="Kim K.K."/>
            <person name="Kim J.S."/>
            <person name="Kim D.S."/>
            <person name="Ko S.H."/>
            <person name="Yang S.H."/>
            <person name="Lee J.S."/>
        </authorList>
    </citation>
    <scope>NUCLEOTIDE SEQUENCE [LARGE SCALE GENOMIC DNA]</scope>
    <source>
        <strain evidence="6 7">KCTC 33723</strain>
    </source>
</reference>
<proteinExistence type="inferred from homology"/>
<keyword evidence="4" id="KW-0720">Serine protease</keyword>
<dbReference type="GO" id="GO:0004252">
    <property type="term" value="F:serine-type endopeptidase activity"/>
    <property type="evidence" value="ECO:0007669"/>
    <property type="project" value="InterPro"/>
</dbReference>
<dbReference type="InterPro" id="IPR036852">
    <property type="entry name" value="Peptidase_S8/S53_dom_sf"/>
</dbReference>
<comment type="similarity">
    <text evidence="1">Belongs to the peptidase S8 family.</text>
</comment>
<dbReference type="SUPFAM" id="SSF52743">
    <property type="entry name" value="Subtilisin-like"/>
    <property type="match status" value="1"/>
</dbReference>
<feature type="domain" description="Peptidase S8/S53" evidence="5">
    <location>
        <begin position="264"/>
        <end position="530"/>
    </location>
</feature>
<evidence type="ECO:0000259" key="5">
    <source>
        <dbReference type="Pfam" id="PF00082"/>
    </source>
</evidence>
<dbReference type="Proteomes" id="UP000275368">
    <property type="component" value="Chromosome"/>
</dbReference>
<dbReference type="KEGG" id="pbk:Back11_38880"/>
<dbReference type="InterPro" id="IPR050131">
    <property type="entry name" value="Peptidase_S8_subtilisin-like"/>
</dbReference>
<accession>A0A3G9JC94</accession>
<keyword evidence="7" id="KW-1185">Reference proteome</keyword>
<evidence type="ECO:0000256" key="2">
    <source>
        <dbReference type="ARBA" id="ARBA00022670"/>
    </source>
</evidence>
<keyword evidence="3" id="KW-0378">Hydrolase</keyword>
<gene>
    <name evidence="6" type="ORF">Back11_38880</name>
</gene>
<dbReference type="AlphaFoldDB" id="A0A3G9JC94"/>
<dbReference type="PANTHER" id="PTHR43806">
    <property type="entry name" value="PEPTIDASE S8"/>
    <property type="match status" value="1"/>
</dbReference>
<dbReference type="PANTHER" id="PTHR43806:SF11">
    <property type="entry name" value="CEREVISIN-RELATED"/>
    <property type="match status" value="1"/>
</dbReference>